<proteinExistence type="predicted"/>
<dbReference type="GO" id="GO:0004567">
    <property type="term" value="F:beta-mannosidase activity"/>
    <property type="evidence" value="ECO:0007669"/>
    <property type="project" value="TreeGrafter"/>
</dbReference>
<reference evidence="2" key="1">
    <citation type="journal article" date="2020" name="mSystems">
        <title>Genome- and Community-Level Interaction Insights into Carbon Utilization and Element Cycling Functions of Hydrothermarchaeota in Hydrothermal Sediment.</title>
        <authorList>
            <person name="Zhou Z."/>
            <person name="Liu Y."/>
            <person name="Xu W."/>
            <person name="Pan J."/>
            <person name="Luo Z.H."/>
            <person name="Li M."/>
        </authorList>
    </citation>
    <scope>NUCLEOTIDE SEQUENCE [LARGE SCALE GENOMIC DNA]</scope>
    <source>
        <strain evidence="2">HyVt-76</strain>
    </source>
</reference>
<organism evidence="2">
    <name type="scientific">Caldithrix abyssi</name>
    <dbReference type="NCBI Taxonomy" id="187145"/>
    <lineage>
        <taxon>Bacteria</taxon>
        <taxon>Pseudomonadati</taxon>
        <taxon>Calditrichota</taxon>
        <taxon>Calditrichia</taxon>
        <taxon>Calditrichales</taxon>
        <taxon>Calditrichaceae</taxon>
        <taxon>Caldithrix</taxon>
    </lineage>
</organism>
<keyword evidence="1" id="KW-0326">Glycosidase</keyword>
<protein>
    <recommendedName>
        <fullName evidence="3">Beta-mannosidase</fullName>
    </recommendedName>
</protein>
<keyword evidence="1" id="KW-0378">Hydrolase</keyword>
<dbReference type="Gene3D" id="3.20.20.80">
    <property type="entry name" value="Glycosidases"/>
    <property type="match status" value="1"/>
</dbReference>
<comment type="caution">
    <text evidence="2">The sequence shown here is derived from an EMBL/GenBank/DDBJ whole genome shotgun (WGS) entry which is preliminary data.</text>
</comment>
<evidence type="ECO:0000256" key="1">
    <source>
        <dbReference type="ARBA" id="ARBA00023295"/>
    </source>
</evidence>
<dbReference type="SUPFAM" id="SSF51445">
    <property type="entry name" value="(Trans)glycosidases"/>
    <property type="match status" value="1"/>
</dbReference>
<sequence length="346" mass="40687">MDPYRPYWPTSPWGMEADPNDEKSGNRHVWHIWSEWVDYTRVKEDQSLYVTEFGFQAPPHFYTLKKALPADQFSVQSESFEWHNKQHEGNERLFRFLAGHLPVKTSPRDFVYLTQLNQAFALRSCLRHWRGRVPDTMGAIIWQLNDCWPVTSWALIDYEFRPKLSYYHVKEIFAMEAVYLIETEKNIVIRFSPNLPQGIFRLEVKALLKDGKSLQTTLEETITTSGISSPVVILADLPEEAIVLIATLYDVSGKKLSRDFLNLKPWKYLKIPYKRQNLKLVIENGLWLVCEEQPCFFVEVRHPERNFENQGFILLPGERERLLAEIDIDELDLDVLEIFCLNQYLV</sequence>
<evidence type="ECO:0000313" key="2">
    <source>
        <dbReference type="EMBL" id="HHE55702.1"/>
    </source>
</evidence>
<dbReference type="Proteomes" id="UP000886111">
    <property type="component" value="Unassembled WGS sequence"/>
</dbReference>
<dbReference type="EMBL" id="DRTD01000596">
    <property type="protein sequence ID" value="HHE55702.1"/>
    <property type="molecule type" value="Genomic_DNA"/>
</dbReference>
<name>A0A7V5H4T1_CALAY</name>
<accession>A0A7V5H4T1</accession>
<dbReference type="GO" id="GO:0006516">
    <property type="term" value="P:glycoprotein catabolic process"/>
    <property type="evidence" value="ECO:0007669"/>
    <property type="project" value="TreeGrafter"/>
</dbReference>
<dbReference type="AlphaFoldDB" id="A0A7V5H4T1"/>
<dbReference type="PANTHER" id="PTHR43730:SF1">
    <property type="entry name" value="BETA-MANNOSIDASE"/>
    <property type="match status" value="1"/>
</dbReference>
<evidence type="ECO:0008006" key="3">
    <source>
        <dbReference type="Google" id="ProtNLM"/>
    </source>
</evidence>
<dbReference type="InterPro" id="IPR017853">
    <property type="entry name" value="GH"/>
</dbReference>
<dbReference type="PANTHER" id="PTHR43730">
    <property type="entry name" value="BETA-MANNOSIDASE"/>
    <property type="match status" value="1"/>
</dbReference>
<gene>
    <name evidence="2" type="ORF">ENL21_07960</name>
</gene>
<dbReference type="InterPro" id="IPR050887">
    <property type="entry name" value="Beta-mannosidase_GH2"/>
</dbReference>